<dbReference type="STRING" id="240159.A0A4U5TUY5"/>
<dbReference type="Pfam" id="PF13873">
    <property type="entry name" value="Myb_DNA-bind_5"/>
    <property type="match status" value="1"/>
</dbReference>
<organism evidence="3 4">
    <name type="scientific">Collichthys lucidus</name>
    <name type="common">Big head croaker</name>
    <name type="synonym">Sciaena lucida</name>
    <dbReference type="NCBI Taxonomy" id="240159"/>
    <lineage>
        <taxon>Eukaryota</taxon>
        <taxon>Metazoa</taxon>
        <taxon>Chordata</taxon>
        <taxon>Craniata</taxon>
        <taxon>Vertebrata</taxon>
        <taxon>Euteleostomi</taxon>
        <taxon>Actinopterygii</taxon>
        <taxon>Neopterygii</taxon>
        <taxon>Teleostei</taxon>
        <taxon>Neoteleostei</taxon>
        <taxon>Acanthomorphata</taxon>
        <taxon>Eupercaria</taxon>
        <taxon>Sciaenidae</taxon>
        <taxon>Collichthys</taxon>
    </lineage>
</organism>
<keyword evidence="3" id="KW-0675">Receptor</keyword>
<dbReference type="SUPFAM" id="SSF49265">
    <property type="entry name" value="Fibronectin type III"/>
    <property type="match status" value="1"/>
</dbReference>
<evidence type="ECO:0000259" key="2">
    <source>
        <dbReference type="Pfam" id="PF13873"/>
    </source>
</evidence>
<feature type="compositionally biased region" description="Polar residues" evidence="1">
    <location>
        <begin position="316"/>
        <end position="328"/>
    </location>
</feature>
<dbReference type="Proteomes" id="UP000298787">
    <property type="component" value="Unassembled WGS sequence"/>
</dbReference>
<feature type="region of interest" description="Disordered" evidence="1">
    <location>
        <begin position="316"/>
        <end position="335"/>
    </location>
</feature>
<gene>
    <name evidence="3" type="ORF">D9C73_027968</name>
</gene>
<evidence type="ECO:0000313" key="3">
    <source>
        <dbReference type="EMBL" id="TKS65253.1"/>
    </source>
</evidence>
<keyword evidence="4" id="KW-1185">Reference proteome</keyword>
<evidence type="ECO:0000313" key="4">
    <source>
        <dbReference type="Proteomes" id="UP000298787"/>
    </source>
</evidence>
<feature type="domain" description="Myb/SANT-like DNA-binding" evidence="2">
    <location>
        <begin position="266"/>
        <end position="317"/>
    </location>
</feature>
<protein>
    <submittedName>
        <fullName evidence="3">Receptor-type tyrosine-protein phosphatase gamma</fullName>
    </submittedName>
</protein>
<name>A0A4U5TUY5_COLLU</name>
<dbReference type="AlphaFoldDB" id="A0A4U5TUY5"/>
<reference evidence="3 4" key="1">
    <citation type="submission" date="2019-01" db="EMBL/GenBank/DDBJ databases">
        <title>Genome Assembly of Collichthys lucidus.</title>
        <authorList>
            <person name="Cai M."/>
            <person name="Xiao S."/>
        </authorList>
    </citation>
    <scope>NUCLEOTIDE SEQUENCE [LARGE SCALE GENOMIC DNA]</scope>
    <source>
        <strain evidence="3">JT15FE1705JMU</strain>
        <tissue evidence="3">Muscle</tissue>
    </source>
</reference>
<evidence type="ECO:0000256" key="1">
    <source>
        <dbReference type="SAM" id="MobiDB-lite"/>
    </source>
</evidence>
<dbReference type="InterPro" id="IPR028002">
    <property type="entry name" value="Myb_DNA-bind_5"/>
</dbReference>
<dbReference type="InterPro" id="IPR036116">
    <property type="entry name" value="FN3_sf"/>
</dbReference>
<accession>A0A4U5TUY5</accession>
<sequence>MRLNMTSLVTLGRGPEKTTESIIVLAYSHTDETFILVTYDWCNRLEAFYSIFTTEQQDHVKSVEYLRSNFRPIQSLDNRHIFKSAVKDAWLPDLTDSGRGPYGTEASKVCSSAPINMKVQHVNDSALVVRWAHPEVTFHPPILHFLVSYSWTAHDDSYEETHLTDAKHKLPLIYTITHTFPFSTIDCSEPSLIHTAHTTRPGTSCTNTCVDFLLKLGVRQNPETVVRTKKFRCIKVSICMDQSTFLLYIPINVELSAHNATNKGKKINFTESELKILVNEVEILFGSLSTGLNMTKKRCEWERVCEAVNAVGSEQRTHSVNQGRTGTRNRPWHFGPDWPTTFDNTPFQFFQCNCASL</sequence>
<proteinExistence type="predicted"/>
<dbReference type="EMBL" id="ML240560">
    <property type="protein sequence ID" value="TKS65253.1"/>
    <property type="molecule type" value="Genomic_DNA"/>
</dbReference>